<dbReference type="InterPro" id="IPR003593">
    <property type="entry name" value="AAA+_ATPase"/>
</dbReference>
<evidence type="ECO:0000259" key="5">
    <source>
        <dbReference type="PROSITE" id="PS50893"/>
    </source>
</evidence>
<evidence type="ECO:0000313" key="7">
    <source>
        <dbReference type="Proteomes" id="UP000185746"/>
    </source>
</evidence>
<dbReference type="InterPro" id="IPR017871">
    <property type="entry name" value="ABC_transporter-like_CS"/>
</dbReference>
<dbReference type="PROSITE" id="PS00211">
    <property type="entry name" value="ABC_TRANSPORTER_1"/>
    <property type="match status" value="1"/>
</dbReference>
<dbReference type="InterPro" id="IPR013563">
    <property type="entry name" value="Oligopep_ABC_C"/>
</dbReference>
<dbReference type="SUPFAM" id="SSF52540">
    <property type="entry name" value="P-loop containing nucleoside triphosphate hydrolases"/>
    <property type="match status" value="1"/>
</dbReference>
<proteinExistence type="inferred from homology"/>
<dbReference type="PANTHER" id="PTHR43776:SF7">
    <property type="entry name" value="D,D-DIPEPTIDE TRANSPORT ATP-BINDING PROTEIN DDPF-RELATED"/>
    <property type="match status" value="1"/>
</dbReference>
<dbReference type="InterPro" id="IPR050319">
    <property type="entry name" value="ABC_transp_ATP-bind"/>
</dbReference>
<dbReference type="GO" id="GO:0055085">
    <property type="term" value="P:transmembrane transport"/>
    <property type="evidence" value="ECO:0007669"/>
    <property type="project" value="UniProtKB-ARBA"/>
</dbReference>
<dbReference type="SMART" id="SM00382">
    <property type="entry name" value="AAA"/>
    <property type="match status" value="1"/>
</dbReference>
<dbReference type="InterPro" id="IPR027417">
    <property type="entry name" value="P-loop_NTPase"/>
</dbReference>
<evidence type="ECO:0000256" key="4">
    <source>
        <dbReference type="ARBA" id="ARBA00022840"/>
    </source>
</evidence>
<dbReference type="InterPro" id="IPR003439">
    <property type="entry name" value="ABC_transporter-like_ATP-bd"/>
</dbReference>
<protein>
    <recommendedName>
        <fullName evidence="5">ABC transporter domain-containing protein</fullName>
    </recommendedName>
</protein>
<keyword evidence="4" id="KW-0067">ATP-binding</keyword>
<dbReference type="PROSITE" id="PS50893">
    <property type="entry name" value="ABC_TRANSPORTER_2"/>
    <property type="match status" value="1"/>
</dbReference>
<accession>A0A1D8JIV6</accession>
<dbReference type="Pfam" id="PF00005">
    <property type="entry name" value="ABC_tran"/>
    <property type="match status" value="1"/>
</dbReference>
<reference evidence="6 7" key="1">
    <citation type="submission" date="2016-09" db="EMBL/GenBank/DDBJ databases">
        <title>Complete genome sequence of the Lysinibacillus sphaericus LMG 22257, a specie of Bacillus with ureolytic activity that can effectively biodeposit calcium carbonate.</title>
        <authorList>
            <person name="Yan W."/>
        </authorList>
    </citation>
    <scope>NUCLEOTIDE SEQUENCE [LARGE SCALE GENOMIC DNA]</scope>
    <source>
        <strain evidence="6 7">LMG 22257</strain>
    </source>
</reference>
<organism evidence="6 7">
    <name type="scientific">Sporosarcina ureilytica</name>
    <dbReference type="NCBI Taxonomy" id="298596"/>
    <lineage>
        <taxon>Bacteria</taxon>
        <taxon>Bacillati</taxon>
        <taxon>Bacillota</taxon>
        <taxon>Bacilli</taxon>
        <taxon>Bacillales</taxon>
        <taxon>Caryophanaceae</taxon>
        <taxon>Sporosarcina</taxon>
    </lineage>
</organism>
<dbReference type="CDD" id="cd03257">
    <property type="entry name" value="ABC_NikE_OppD_transporters"/>
    <property type="match status" value="1"/>
</dbReference>
<dbReference type="AlphaFoldDB" id="A0A1D8JIV6"/>
<sequence length="321" mass="36458">MSELLLEVRDLKQHYKLDQGWLKEKKVVKAVDGINFEVIKGETFSIVGESGCGKSTTGRTILRLNEATDGEIIFNGQNIGELSYEEMRKLRRRMQMIFQDPYASLNPKKTIRQILLEPLRVHNMYKPAERLEKVIEILEIVGLSEYHIDRYPHEFSGGQRQRIGIAKAAILHPELIIADEPVSALDVSIQSQVINLLLKLQRELGLTYIFISHDLGVVRHISDRVAVMYLGRIVEIAPTEELYYNPMHPYTKALMSAVPIDHPDEKKERIILTGDVPNAVNPPSGCAFHPRCPAAMDICKKVRPVVEEYQSGHAVACHLYE</sequence>
<feature type="domain" description="ABC transporter" evidence="5">
    <location>
        <begin position="6"/>
        <end position="255"/>
    </location>
</feature>
<dbReference type="Gene3D" id="3.40.50.300">
    <property type="entry name" value="P-loop containing nucleotide triphosphate hydrolases"/>
    <property type="match status" value="1"/>
</dbReference>
<keyword evidence="7" id="KW-1185">Reference proteome</keyword>
<dbReference type="Proteomes" id="UP000185746">
    <property type="component" value="Chromosome"/>
</dbReference>
<keyword evidence="2" id="KW-0813">Transport</keyword>
<dbReference type="NCBIfam" id="NF008453">
    <property type="entry name" value="PRK11308.1"/>
    <property type="match status" value="1"/>
</dbReference>
<dbReference type="GO" id="GO:0016887">
    <property type="term" value="F:ATP hydrolysis activity"/>
    <property type="evidence" value="ECO:0007669"/>
    <property type="project" value="InterPro"/>
</dbReference>
<dbReference type="Pfam" id="PF08352">
    <property type="entry name" value="oligo_HPY"/>
    <property type="match status" value="1"/>
</dbReference>
<keyword evidence="3" id="KW-0547">Nucleotide-binding</keyword>
<dbReference type="GO" id="GO:0015833">
    <property type="term" value="P:peptide transport"/>
    <property type="evidence" value="ECO:0007669"/>
    <property type="project" value="InterPro"/>
</dbReference>
<gene>
    <name evidence="6" type="ORF">BI350_14535</name>
</gene>
<dbReference type="FunFam" id="3.40.50.300:FF:000016">
    <property type="entry name" value="Oligopeptide ABC transporter ATP-binding component"/>
    <property type="match status" value="1"/>
</dbReference>
<dbReference type="NCBIfam" id="TIGR01727">
    <property type="entry name" value="oligo_HPY"/>
    <property type="match status" value="1"/>
</dbReference>
<dbReference type="RefSeq" id="WP_075528797.1">
    <property type="nucleotide sequence ID" value="NZ_CP017560.1"/>
</dbReference>
<evidence type="ECO:0000256" key="2">
    <source>
        <dbReference type="ARBA" id="ARBA00022448"/>
    </source>
</evidence>
<name>A0A1D8JIV6_9BACL</name>
<dbReference type="EMBL" id="CP017560">
    <property type="protein sequence ID" value="AOV08631.1"/>
    <property type="molecule type" value="Genomic_DNA"/>
</dbReference>
<comment type="similarity">
    <text evidence="1">Belongs to the ABC transporter superfamily.</text>
</comment>
<dbReference type="PANTHER" id="PTHR43776">
    <property type="entry name" value="TRANSPORT ATP-BINDING PROTEIN"/>
    <property type="match status" value="1"/>
</dbReference>
<dbReference type="GO" id="GO:0005524">
    <property type="term" value="F:ATP binding"/>
    <property type="evidence" value="ECO:0007669"/>
    <property type="project" value="UniProtKB-KW"/>
</dbReference>
<evidence type="ECO:0000256" key="1">
    <source>
        <dbReference type="ARBA" id="ARBA00005417"/>
    </source>
</evidence>
<evidence type="ECO:0000313" key="6">
    <source>
        <dbReference type="EMBL" id="AOV08631.1"/>
    </source>
</evidence>
<dbReference type="KEGG" id="surl:BI350_14535"/>
<evidence type="ECO:0000256" key="3">
    <source>
        <dbReference type="ARBA" id="ARBA00022741"/>
    </source>
</evidence>